<sequence length="138" mass="15974">MTFKAYDKREEAKKQNFHATPELLSRLVVEKLREYNLPHRTILDNSVGSGQLERFVDFEILYAYEIDENARAVAKENFGDKIVFLGDNALIVEDYPVCPDCVIANPPFAIKKEWSSDEDKANVLAYLNKREDRQISLF</sequence>
<name>A0A5C5SGC4_9STRE</name>
<gene>
    <name evidence="1" type="ORF">FRX57_02940</name>
</gene>
<evidence type="ECO:0000313" key="1">
    <source>
        <dbReference type="EMBL" id="TWS99168.1"/>
    </source>
</evidence>
<reference evidence="1 2" key="1">
    <citation type="submission" date="2019-08" db="EMBL/GenBank/DDBJ databases">
        <authorList>
            <person name="Lei W."/>
        </authorList>
    </citation>
    <scope>NUCLEOTIDE SEQUENCE [LARGE SCALE GENOMIC DNA]</scope>
    <source>
        <strain evidence="1 2">CCUG 66496</strain>
    </source>
</reference>
<dbReference type="Proteomes" id="UP000317430">
    <property type="component" value="Unassembled WGS sequence"/>
</dbReference>
<dbReference type="EMBL" id="VOHL01000001">
    <property type="protein sequence ID" value="TWS99168.1"/>
    <property type="molecule type" value="Genomic_DNA"/>
</dbReference>
<dbReference type="AlphaFoldDB" id="A0A5C5SGC4"/>
<dbReference type="SUPFAM" id="SSF53335">
    <property type="entry name" value="S-adenosyl-L-methionine-dependent methyltransferases"/>
    <property type="match status" value="1"/>
</dbReference>
<dbReference type="InterPro" id="IPR029063">
    <property type="entry name" value="SAM-dependent_MTases_sf"/>
</dbReference>
<dbReference type="OrthoDB" id="3034603at2"/>
<comment type="caution">
    <text evidence="1">The sequence shown here is derived from an EMBL/GenBank/DDBJ whole genome shotgun (WGS) entry which is preliminary data.</text>
</comment>
<dbReference type="RefSeq" id="WP_146566466.1">
    <property type="nucleotide sequence ID" value="NZ_VOHL01000001.1"/>
</dbReference>
<protein>
    <submittedName>
        <fullName evidence="1">Uncharacterized protein</fullName>
    </submittedName>
</protein>
<proteinExistence type="predicted"/>
<dbReference type="Gene3D" id="3.40.50.150">
    <property type="entry name" value="Vaccinia Virus protein VP39"/>
    <property type="match status" value="1"/>
</dbReference>
<organism evidence="1 2">
    <name type="scientific">Streptococcus cuniculipharyngis</name>
    <dbReference type="NCBI Taxonomy" id="1562651"/>
    <lineage>
        <taxon>Bacteria</taxon>
        <taxon>Bacillati</taxon>
        <taxon>Bacillota</taxon>
        <taxon>Bacilli</taxon>
        <taxon>Lactobacillales</taxon>
        <taxon>Streptococcaceae</taxon>
        <taxon>Streptococcus</taxon>
    </lineage>
</organism>
<accession>A0A5C5SGC4</accession>
<evidence type="ECO:0000313" key="2">
    <source>
        <dbReference type="Proteomes" id="UP000317430"/>
    </source>
</evidence>
<keyword evidence="2" id="KW-1185">Reference proteome</keyword>